<comment type="subcellular location">
    <subcellularLocation>
        <location evidence="1 8">Cell outer membrane</location>
        <topology evidence="1 8">Multi-pass membrane protein</topology>
    </subcellularLocation>
</comment>
<accession>A0A3D8HCM0</accession>
<keyword evidence="13" id="KW-1185">Reference proteome</keyword>
<dbReference type="InterPro" id="IPR037066">
    <property type="entry name" value="Plug_dom_sf"/>
</dbReference>
<dbReference type="Proteomes" id="UP000256321">
    <property type="component" value="Unassembled WGS sequence"/>
</dbReference>
<name>A0A3D8HCM0_9BACT</name>
<evidence type="ECO:0000256" key="1">
    <source>
        <dbReference type="ARBA" id="ARBA00004571"/>
    </source>
</evidence>
<dbReference type="Gene3D" id="2.60.40.1120">
    <property type="entry name" value="Carboxypeptidase-like, regulatory domain"/>
    <property type="match status" value="1"/>
</dbReference>
<keyword evidence="6 8" id="KW-0472">Membrane</keyword>
<comment type="caution">
    <text evidence="11">The sequence shown here is derived from an EMBL/GenBank/DDBJ whole genome shotgun (WGS) entry which is preliminary data.</text>
</comment>
<reference evidence="10 13" key="2">
    <citation type="submission" date="2020-08" db="EMBL/GenBank/DDBJ databases">
        <title>Genome public.</title>
        <authorList>
            <person name="Liu C."/>
            <person name="Sun Q."/>
        </authorList>
    </citation>
    <scope>NUCLEOTIDE SEQUENCE [LARGE SCALE GENOMIC DNA]</scope>
    <source>
        <strain evidence="10 13">426_9</strain>
    </source>
</reference>
<organism evidence="11 12">
    <name type="scientific">Parabacteroides acidifaciens</name>
    <dbReference type="NCBI Taxonomy" id="2290935"/>
    <lineage>
        <taxon>Bacteria</taxon>
        <taxon>Pseudomonadati</taxon>
        <taxon>Bacteroidota</taxon>
        <taxon>Bacteroidia</taxon>
        <taxon>Bacteroidales</taxon>
        <taxon>Tannerellaceae</taxon>
        <taxon>Parabacteroides</taxon>
    </lineage>
</organism>
<protein>
    <submittedName>
        <fullName evidence="11">TonB-dependent receptor</fullName>
    </submittedName>
</protein>
<keyword evidence="7 8" id="KW-0998">Cell outer membrane</keyword>
<dbReference type="Pfam" id="PF13715">
    <property type="entry name" value="CarbopepD_reg_2"/>
    <property type="match status" value="1"/>
</dbReference>
<evidence type="ECO:0000256" key="2">
    <source>
        <dbReference type="ARBA" id="ARBA00022448"/>
    </source>
</evidence>
<evidence type="ECO:0000313" key="10">
    <source>
        <dbReference type="EMBL" id="MBC8602619.1"/>
    </source>
</evidence>
<dbReference type="Proteomes" id="UP000629596">
    <property type="component" value="Unassembled WGS sequence"/>
</dbReference>
<comment type="similarity">
    <text evidence="8">Belongs to the TonB-dependent receptor family.</text>
</comment>
<dbReference type="InterPro" id="IPR039426">
    <property type="entry name" value="TonB-dep_rcpt-like"/>
</dbReference>
<evidence type="ECO:0000256" key="5">
    <source>
        <dbReference type="ARBA" id="ARBA00022729"/>
    </source>
</evidence>
<dbReference type="PANTHER" id="PTHR30069:SF29">
    <property type="entry name" value="HEMOGLOBIN AND HEMOGLOBIN-HAPTOGLOBIN-BINDING PROTEIN 1-RELATED"/>
    <property type="match status" value="1"/>
</dbReference>
<dbReference type="EMBL" id="QREV01000032">
    <property type="protein sequence ID" value="RDU48688.1"/>
    <property type="molecule type" value="Genomic_DNA"/>
</dbReference>
<dbReference type="InterPro" id="IPR008969">
    <property type="entry name" value="CarboxyPept-like_regulatory"/>
</dbReference>
<dbReference type="SUPFAM" id="SSF56935">
    <property type="entry name" value="Porins"/>
    <property type="match status" value="1"/>
</dbReference>
<dbReference type="InterPro" id="IPR036942">
    <property type="entry name" value="Beta-barrel_TonB_sf"/>
</dbReference>
<evidence type="ECO:0000256" key="4">
    <source>
        <dbReference type="ARBA" id="ARBA00022692"/>
    </source>
</evidence>
<dbReference type="AlphaFoldDB" id="A0A3D8HCM0"/>
<dbReference type="EMBL" id="JACRTI010000032">
    <property type="protein sequence ID" value="MBC8602619.1"/>
    <property type="molecule type" value="Genomic_DNA"/>
</dbReference>
<dbReference type="Gene3D" id="2.170.130.10">
    <property type="entry name" value="TonB-dependent receptor, plug domain"/>
    <property type="match status" value="1"/>
</dbReference>
<gene>
    <name evidence="11" type="ORF">DWU89_13285</name>
    <name evidence="10" type="ORF">H8784_12945</name>
</gene>
<dbReference type="InterPro" id="IPR012910">
    <property type="entry name" value="Plug_dom"/>
</dbReference>
<keyword evidence="2 8" id="KW-0813">Transport</keyword>
<proteinExistence type="inferred from homology"/>
<keyword evidence="5" id="KW-0732">Signal</keyword>
<reference evidence="11 12" key="1">
    <citation type="submission" date="2018-07" db="EMBL/GenBank/DDBJ databases">
        <title>Parabacteroides acidifaciens nov. sp., isolated from human feces.</title>
        <authorList>
            <person name="Wang Y.J."/>
        </authorList>
    </citation>
    <scope>NUCLEOTIDE SEQUENCE [LARGE SCALE GENOMIC DNA]</scope>
    <source>
        <strain evidence="11 12">426-9</strain>
    </source>
</reference>
<keyword evidence="4 8" id="KW-0812">Transmembrane</keyword>
<evidence type="ECO:0000313" key="13">
    <source>
        <dbReference type="Proteomes" id="UP000629596"/>
    </source>
</evidence>
<evidence type="ECO:0000313" key="12">
    <source>
        <dbReference type="Proteomes" id="UP000256321"/>
    </source>
</evidence>
<dbReference type="PANTHER" id="PTHR30069">
    <property type="entry name" value="TONB-DEPENDENT OUTER MEMBRANE RECEPTOR"/>
    <property type="match status" value="1"/>
</dbReference>
<dbReference type="Gene3D" id="2.40.170.20">
    <property type="entry name" value="TonB-dependent receptor, beta-barrel domain"/>
    <property type="match status" value="1"/>
</dbReference>
<evidence type="ECO:0000313" key="11">
    <source>
        <dbReference type="EMBL" id="RDU48688.1"/>
    </source>
</evidence>
<evidence type="ECO:0000259" key="9">
    <source>
        <dbReference type="Pfam" id="PF07715"/>
    </source>
</evidence>
<dbReference type="SUPFAM" id="SSF49464">
    <property type="entry name" value="Carboxypeptidase regulatory domain-like"/>
    <property type="match status" value="1"/>
</dbReference>
<dbReference type="GO" id="GO:0044718">
    <property type="term" value="P:siderophore transmembrane transport"/>
    <property type="evidence" value="ECO:0007669"/>
    <property type="project" value="TreeGrafter"/>
</dbReference>
<evidence type="ECO:0000256" key="7">
    <source>
        <dbReference type="ARBA" id="ARBA00023237"/>
    </source>
</evidence>
<keyword evidence="3 8" id="KW-1134">Transmembrane beta strand</keyword>
<dbReference type="GO" id="GO:0015344">
    <property type="term" value="F:siderophore uptake transmembrane transporter activity"/>
    <property type="evidence" value="ECO:0007669"/>
    <property type="project" value="TreeGrafter"/>
</dbReference>
<feature type="domain" description="TonB-dependent receptor plug" evidence="9">
    <location>
        <begin position="232"/>
        <end position="309"/>
    </location>
</feature>
<dbReference type="GO" id="GO:0009279">
    <property type="term" value="C:cell outer membrane"/>
    <property type="evidence" value="ECO:0007669"/>
    <property type="project" value="UniProtKB-SubCell"/>
</dbReference>
<evidence type="ECO:0000256" key="3">
    <source>
        <dbReference type="ARBA" id="ARBA00022452"/>
    </source>
</evidence>
<evidence type="ECO:0000256" key="8">
    <source>
        <dbReference type="PROSITE-ProRule" id="PRU01360"/>
    </source>
</evidence>
<dbReference type="Pfam" id="PF07715">
    <property type="entry name" value="Plug"/>
    <property type="match status" value="1"/>
</dbReference>
<dbReference type="RefSeq" id="WP_115500110.1">
    <property type="nucleotide sequence ID" value="NZ_JACRTI010000032.1"/>
</dbReference>
<sequence>MHYYLYCLRRFTRFILLLWIVFRIAPLAAQDKAARLDFHIRQATLETFVSQLEKATGFSFIYGEKIQLKQPVTLDLRQQTVGEILQKAFEHEPVTFKISGTHILLHERPESRKYTISGYVTDAVSSETLIGANILESRRRVGTTTNPFGYYSITLPEGETELFFSYLGYETRHEHFFLGSDTLMNVRLATNNQLAEVVVLSDKKETGIHATAMSALEIPMTQIRNTPAILGEADILKTIQLMPGVQAGTEGFSGLYVRGGGPDQNLILLDGIPIYNADHMLGVFSIFTPEAMKKVTLFKGSFPARYGGRLSSIVDIRTNDGDMQNYHGTVSVGLLTSKLHLEGPIIKDKTSFCLTGRRTYLDLVARPFLPDDKKYNYYFYDINAKVNHKFSDRSRLFLSFYKGKDHYDYKQDKEYDGYDGAPRMYFYNSRIDFNWGNTIAAGRWNYVFNNKLFSNTTVAYNHYQMVMADSYRKEITGADEDGNVTSDYNESYVYNSDYRSGIHDWSFQTDFDYTPAPNHHIKFGGSYLFHTFRPEITTSRVRENENGQAAQDTVYNDSSNSFLHGHECALYAEDNIDIADRLSLNAGVHLSLFYTEGKGYLSAQPRFSGRYRFEHGFAAKASFTQMEQYVHLLSSSPIALPTDLWVPVTKNIRPMRSYQYAAGGYYTGLKGWEFSLEGYYKDMHNVLEYQDGASFFGTSGGWQEKVEMGRGRSFGLEILAQKTIGKTTGWLGYTIAKSDRLFKDGTVNNGERFPYKYDRRHNINFCLNHAFSKKTDVGITWIFNTGGTATVAEKQTGTEWGNLIDYISHRNNYRLPISHRLNLSINFHKKLRRGTQTWNISIYNAYNAMTPNLVYKEEEYIGQQHIGPDGNPETIWKRKTRLIKQTLLPCVPSVTYTFRF</sequence>
<keyword evidence="11" id="KW-0675">Receptor</keyword>
<evidence type="ECO:0000256" key="6">
    <source>
        <dbReference type="ARBA" id="ARBA00023136"/>
    </source>
</evidence>
<dbReference type="PROSITE" id="PS52016">
    <property type="entry name" value="TONB_DEPENDENT_REC_3"/>
    <property type="match status" value="1"/>
</dbReference>